<dbReference type="EMBL" id="KZ613846">
    <property type="protein sequence ID" value="PMD57699.1"/>
    <property type="molecule type" value="Genomic_DNA"/>
</dbReference>
<dbReference type="PANTHER" id="PTHR20958">
    <property type="entry name" value="GLYCINE N-ACYLTRANSFERASE-LIKE PROTEIN"/>
    <property type="match status" value="1"/>
</dbReference>
<dbReference type="RefSeq" id="XP_024734603.1">
    <property type="nucleotide sequence ID" value="XM_024880657.1"/>
</dbReference>
<dbReference type="Gene3D" id="3.40.630.30">
    <property type="match status" value="1"/>
</dbReference>
<name>A0A2J6T3W8_9HELO</name>
<reference evidence="1 2" key="1">
    <citation type="submission" date="2016-04" db="EMBL/GenBank/DDBJ databases">
        <title>A degradative enzymes factory behind the ericoid mycorrhizal symbiosis.</title>
        <authorList>
            <consortium name="DOE Joint Genome Institute"/>
            <person name="Martino E."/>
            <person name="Morin E."/>
            <person name="Grelet G."/>
            <person name="Kuo A."/>
            <person name="Kohler A."/>
            <person name="Daghino S."/>
            <person name="Barry K."/>
            <person name="Choi C."/>
            <person name="Cichocki N."/>
            <person name="Clum A."/>
            <person name="Copeland A."/>
            <person name="Hainaut M."/>
            <person name="Haridas S."/>
            <person name="Labutti K."/>
            <person name="Lindquist E."/>
            <person name="Lipzen A."/>
            <person name="Khouja H.-R."/>
            <person name="Murat C."/>
            <person name="Ohm R."/>
            <person name="Olson A."/>
            <person name="Spatafora J."/>
            <person name="Veneault-Fourrey C."/>
            <person name="Henrissat B."/>
            <person name="Grigoriev I."/>
            <person name="Martin F."/>
            <person name="Perotto S."/>
        </authorList>
    </citation>
    <scope>NUCLEOTIDE SEQUENCE [LARGE SCALE GENOMIC DNA]</scope>
    <source>
        <strain evidence="1 2">E</strain>
    </source>
</reference>
<evidence type="ECO:0000313" key="1">
    <source>
        <dbReference type="EMBL" id="PMD57699.1"/>
    </source>
</evidence>
<evidence type="ECO:0000313" key="2">
    <source>
        <dbReference type="Proteomes" id="UP000235371"/>
    </source>
</evidence>
<dbReference type="Proteomes" id="UP000235371">
    <property type="component" value="Unassembled WGS sequence"/>
</dbReference>
<keyword evidence="2" id="KW-1185">Reference proteome</keyword>
<dbReference type="AlphaFoldDB" id="A0A2J6T3W8"/>
<gene>
    <name evidence="1" type="ORF">K444DRAFT_615097</name>
</gene>
<sequence>METSIKDNVGPPKLVLKVLTQHLPYSLPTLRRLQFMETPGGCKTSHSHILSTFDTEAPSKDFLIAFLDFSRGPDTEMWLYSSLENPATPGDDTVCEEQVLNLLARVRKIEGNYEAQRVTPGILLIGSIHTRVFKILQKHSLVKSQTPEHFKFLFRVKDLPLGRELPDGLSWSEVRPSDMPLILSRTPIPYQEKMMKLNPSASIESSTCIPIAWTFLGPDGSLKLLHCEEKYRGRGFAKAVTLKLFNDSAVDLVKDGLYHADVAVENLQSQAVCKSLKGTVEWTTYWGWVTIS</sequence>
<dbReference type="GeneID" id="36588734"/>
<evidence type="ECO:0008006" key="3">
    <source>
        <dbReference type="Google" id="ProtNLM"/>
    </source>
</evidence>
<dbReference type="InterPro" id="IPR053225">
    <property type="entry name" value="Acyl-CoA_N-acyltransferase"/>
</dbReference>
<dbReference type="OrthoDB" id="61870at2759"/>
<accession>A0A2J6T3W8</accession>
<proteinExistence type="predicted"/>
<organism evidence="1 2">
    <name type="scientific">Hyaloscypha bicolor E</name>
    <dbReference type="NCBI Taxonomy" id="1095630"/>
    <lineage>
        <taxon>Eukaryota</taxon>
        <taxon>Fungi</taxon>
        <taxon>Dikarya</taxon>
        <taxon>Ascomycota</taxon>
        <taxon>Pezizomycotina</taxon>
        <taxon>Leotiomycetes</taxon>
        <taxon>Helotiales</taxon>
        <taxon>Hyaloscyphaceae</taxon>
        <taxon>Hyaloscypha</taxon>
        <taxon>Hyaloscypha bicolor</taxon>
    </lineage>
</organism>
<protein>
    <recommendedName>
        <fullName evidence="3">FR47-like domain-containing protein</fullName>
    </recommendedName>
</protein>
<dbReference type="InParanoid" id="A0A2J6T3W8"/>
<dbReference type="STRING" id="1095630.A0A2J6T3W8"/>
<dbReference type="PANTHER" id="PTHR20958:SF6">
    <property type="entry name" value="GLYCINE N-ACYLTRANSFERASE-LIKE PROTEIN"/>
    <property type="match status" value="1"/>
</dbReference>